<name>O80258_9VIRU</name>
<proteinExistence type="predicted"/>
<protein>
    <submittedName>
        <fullName evidence="2">DNA, complete genome</fullName>
    </submittedName>
</protein>
<dbReference type="RefSeq" id="NP_047366.1">
    <property type="nucleotide sequence ID" value="NC_001956.1"/>
</dbReference>
<keyword evidence="1" id="KW-1133">Transmembrane helix</keyword>
<keyword evidence="1" id="KW-0812">Transmembrane</keyword>
<dbReference type="EMBL" id="AB002632">
    <property type="protein sequence ID" value="BAA33478.1"/>
    <property type="molecule type" value="Genomic_DNA"/>
</dbReference>
<keyword evidence="1" id="KW-0472">Membrane</keyword>
<evidence type="ECO:0000313" key="2">
    <source>
        <dbReference type="EMBL" id="BAA33478.1"/>
    </source>
</evidence>
<organism evidence="2 3">
    <name type="scientific">Vibrio phage fs2</name>
    <dbReference type="NCBI Taxonomy" id="83201"/>
    <lineage>
        <taxon>Viruses</taxon>
        <taxon>Monodnaviria</taxon>
        <taxon>Loebvirae</taxon>
        <taxon>Hofneiviricota</taxon>
        <taxon>Faserviricetes</taxon>
        <taxon>Tubulavirales</taxon>
        <taxon>Inoviridae</taxon>
        <taxon>Saetivirus</taxon>
        <taxon>Saetivirus fs2</taxon>
    </lineage>
</organism>
<accession>O80258</accession>
<dbReference type="OrthoDB" id="40221at10239"/>
<keyword evidence="3" id="KW-1185">Reference proteome</keyword>
<dbReference type="KEGG" id="vg:1261869"/>
<reference evidence="2 3" key="1">
    <citation type="journal article" date="1998" name="Microbiology">
        <title>A novel filamentous phage, fs-2, of Vibrio cholerae O139.</title>
        <authorList>
            <person name="Ikema M."/>
            <person name="Honma Y."/>
        </authorList>
    </citation>
    <scope>NUCLEOTIDE SEQUENCE [LARGE SCALE GENOMIC DNA]</scope>
</reference>
<feature type="transmembrane region" description="Helical" evidence="1">
    <location>
        <begin position="16"/>
        <end position="36"/>
    </location>
</feature>
<evidence type="ECO:0000256" key="1">
    <source>
        <dbReference type="SAM" id="Phobius"/>
    </source>
</evidence>
<evidence type="ECO:0000313" key="3">
    <source>
        <dbReference type="Proteomes" id="UP000000978"/>
    </source>
</evidence>
<dbReference type="GeneID" id="1261869"/>
<dbReference type="Proteomes" id="UP000000978">
    <property type="component" value="Segment"/>
</dbReference>
<sequence>MTEEQFLQLMTQLESLWWLVFAGFIAVLVGLGLIAGQQR</sequence>